<dbReference type="EMBL" id="LQOW01000031">
    <property type="protein sequence ID" value="ORV57126.1"/>
    <property type="molecule type" value="Genomic_DNA"/>
</dbReference>
<evidence type="ECO:0000313" key="2">
    <source>
        <dbReference type="EMBL" id="ORV57126.1"/>
    </source>
</evidence>
<reference evidence="2 3" key="1">
    <citation type="submission" date="2016-01" db="EMBL/GenBank/DDBJ databases">
        <title>The new phylogeny of the genus Mycobacterium.</title>
        <authorList>
            <person name="Tarcisio F."/>
            <person name="Conor M."/>
            <person name="Antonella G."/>
            <person name="Elisabetta G."/>
            <person name="Giulia F.S."/>
            <person name="Sara T."/>
            <person name="Anna F."/>
            <person name="Clotilde B."/>
            <person name="Roberto B."/>
            <person name="Veronica D.S."/>
            <person name="Fabio R."/>
            <person name="Monica P."/>
            <person name="Olivier J."/>
            <person name="Enrico T."/>
            <person name="Nicola S."/>
        </authorList>
    </citation>
    <scope>NUCLEOTIDE SEQUENCE [LARGE SCALE GENOMIC DNA]</scope>
    <source>
        <strain evidence="2 3">DSM 45731</strain>
    </source>
</reference>
<proteinExistence type="predicted"/>
<keyword evidence="1" id="KW-0732">Signal</keyword>
<dbReference type="RefSeq" id="WP_227371174.1">
    <property type="nucleotide sequence ID" value="NZ_JACKVI010000012.1"/>
</dbReference>
<gene>
    <name evidence="2" type="ORF">AWC06_02865</name>
</gene>
<feature type="signal peptide" evidence="1">
    <location>
        <begin position="1"/>
        <end position="22"/>
    </location>
</feature>
<sequence length="128" mass="13672">MSITHTMTRIIAGALLSGGVAAAGVGLATGTAWAWGGPYTWCPGQSMDDPSGPNRYGNQYAWDMNVCHTWYRVDYGYGNVPRIINGTSTLQGSSAWDGDNPPPPNPSGVNCGLFWCPVPPHYDPNFHG</sequence>
<feature type="chain" id="PRO_5039054146" description="Secreted protein" evidence="1">
    <location>
        <begin position="23"/>
        <end position="128"/>
    </location>
</feature>
<evidence type="ECO:0000256" key="1">
    <source>
        <dbReference type="SAM" id="SignalP"/>
    </source>
</evidence>
<evidence type="ECO:0008006" key="4">
    <source>
        <dbReference type="Google" id="ProtNLM"/>
    </source>
</evidence>
<dbReference type="STRING" id="1260918.AWC06_02865"/>
<evidence type="ECO:0000313" key="3">
    <source>
        <dbReference type="Proteomes" id="UP000194000"/>
    </source>
</evidence>
<comment type="caution">
    <text evidence="2">The sequence shown here is derived from an EMBL/GenBank/DDBJ whole genome shotgun (WGS) entry which is preliminary data.</text>
</comment>
<accession>A0A1X1UJW9</accession>
<dbReference type="AlphaFoldDB" id="A0A1X1UJW9"/>
<organism evidence="2 3">
    <name type="scientific">Mycobacterium fragae</name>
    <dbReference type="NCBI Taxonomy" id="1260918"/>
    <lineage>
        <taxon>Bacteria</taxon>
        <taxon>Bacillati</taxon>
        <taxon>Actinomycetota</taxon>
        <taxon>Actinomycetes</taxon>
        <taxon>Mycobacteriales</taxon>
        <taxon>Mycobacteriaceae</taxon>
        <taxon>Mycobacterium</taxon>
    </lineage>
</organism>
<name>A0A1X1UJW9_9MYCO</name>
<dbReference type="Proteomes" id="UP000194000">
    <property type="component" value="Unassembled WGS sequence"/>
</dbReference>
<protein>
    <recommendedName>
        <fullName evidence="4">Secreted protein</fullName>
    </recommendedName>
</protein>
<keyword evidence="3" id="KW-1185">Reference proteome</keyword>